<feature type="transmembrane region" description="Helical" evidence="1">
    <location>
        <begin position="77"/>
        <end position="99"/>
    </location>
</feature>
<feature type="transmembrane region" description="Helical" evidence="1">
    <location>
        <begin position="120"/>
        <end position="145"/>
    </location>
</feature>
<evidence type="ECO:0000313" key="3">
    <source>
        <dbReference type="Proteomes" id="UP001500620"/>
    </source>
</evidence>
<keyword evidence="1" id="KW-1133">Transmembrane helix</keyword>
<protein>
    <submittedName>
        <fullName evidence="2">ABC transporter permease</fullName>
    </submittedName>
</protein>
<feature type="transmembrane region" description="Helical" evidence="1">
    <location>
        <begin position="191"/>
        <end position="213"/>
    </location>
</feature>
<feature type="transmembrane region" description="Helical" evidence="1">
    <location>
        <begin position="295"/>
        <end position="313"/>
    </location>
</feature>
<dbReference type="RefSeq" id="WP_345133950.1">
    <property type="nucleotide sequence ID" value="NZ_BAABAT010000026.1"/>
</dbReference>
<evidence type="ECO:0000313" key="2">
    <source>
        <dbReference type="EMBL" id="GAA4256987.1"/>
    </source>
</evidence>
<name>A0ABP8DIT6_9ACTN</name>
<dbReference type="Proteomes" id="UP001500620">
    <property type="component" value="Unassembled WGS sequence"/>
</dbReference>
<feature type="transmembrane region" description="Helical" evidence="1">
    <location>
        <begin position="165"/>
        <end position="184"/>
    </location>
</feature>
<keyword evidence="3" id="KW-1185">Reference proteome</keyword>
<evidence type="ECO:0000256" key="1">
    <source>
        <dbReference type="SAM" id="Phobius"/>
    </source>
</evidence>
<gene>
    <name evidence="2" type="ORF">GCM10022255_072030</name>
</gene>
<proteinExistence type="predicted"/>
<accession>A0ABP8DIT6</accession>
<reference evidence="3" key="1">
    <citation type="journal article" date="2019" name="Int. J. Syst. Evol. Microbiol.">
        <title>The Global Catalogue of Microorganisms (GCM) 10K type strain sequencing project: providing services to taxonomists for standard genome sequencing and annotation.</title>
        <authorList>
            <consortium name="The Broad Institute Genomics Platform"/>
            <consortium name="The Broad Institute Genome Sequencing Center for Infectious Disease"/>
            <person name="Wu L."/>
            <person name="Ma J."/>
        </authorList>
    </citation>
    <scope>NUCLEOTIDE SEQUENCE [LARGE SCALE GENOMIC DNA]</scope>
    <source>
        <strain evidence="3">JCM 17441</strain>
    </source>
</reference>
<dbReference type="EMBL" id="BAABAT010000026">
    <property type="protein sequence ID" value="GAA4256987.1"/>
    <property type="molecule type" value="Genomic_DNA"/>
</dbReference>
<keyword evidence="1" id="KW-0812">Transmembrane</keyword>
<organism evidence="2 3">
    <name type="scientific">Dactylosporangium darangshiense</name>
    <dbReference type="NCBI Taxonomy" id="579108"/>
    <lineage>
        <taxon>Bacteria</taxon>
        <taxon>Bacillati</taxon>
        <taxon>Actinomycetota</taxon>
        <taxon>Actinomycetes</taxon>
        <taxon>Micromonosporales</taxon>
        <taxon>Micromonosporaceae</taxon>
        <taxon>Dactylosporangium</taxon>
    </lineage>
</organism>
<sequence length="317" mass="34643">MIWLTWRQHRREALFTLLALAALAAFTVPTGLSMHRAFDRDVAACLHGLGTGVLVPANESCRQQAGVFADRYSAYRIVATLLLFAPAVIGLFWGAPLVARELEQQTHRLAWTQGVGRTRWALTKFGLVLGFAGLAAGACTALLSWWLGPLATALGDRFEFPVFDLAGPAAVAYTLFAVALGFAAGAYRRKVLPTMGVLLVVFLGVRIAVTVFARPDYRPAREVSVAASAPEHYNQLSGGWLLDAAVRTADGRVIHPNAEQRCDKDRPDEECDAGAQNWVRYQPADRFWSFQYIESALYLTGAAALVLLALARLRRLS</sequence>
<keyword evidence="1" id="KW-0472">Membrane</keyword>
<comment type="caution">
    <text evidence="2">The sequence shown here is derived from an EMBL/GenBank/DDBJ whole genome shotgun (WGS) entry which is preliminary data.</text>
</comment>